<dbReference type="AlphaFoldDB" id="A0A3L6EUU7"/>
<evidence type="ECO:0000313" key="2">
    <source>
        <dbReference type="EMBL" id="PWZ24408.1"/>
    </source>
</evidence>
<gene>
    <name evidence="2" type="ORF">Zm00014a_023235</name>
</gene>
<evidence type="ECO:0000256" key="1">
    <source>
        <dbReference type="SAM" id="MobiDB-lite"/>
    </source>
</evidence>
<dbReference type="ExpressionAtlas" id="A0A3L6EUU7">
    <property type="expression patterns" value="baseline and differential"/>
</dbReference>
<proteinExistence type="predicted"/>
<reference evidence="2 3" key="1">
    <citation type="journal article" date="2018" name="Nat. Genet.">
        <title>Extensive intraspecific gene order and gene structural variations between Mo17 and other maize genomes.</title>
        <authorList>
            <person name="Sun S."/>
            <person name="Zhou Y."/>
            <person name="Chen J."/>
            <person name="Shi J."/>
            <person name="Zhao H."/>
            <person name="Zhao H."/>
            <person name="Song W."/>
            <person name="Zhang M."/>
            <person name="Cui Y."/>
            <person name="Dong X."/>
            <person name="Liu H."/>
            <person name="Ma X."/>
            <person name="Jiao Y."/>
            <person name="Wang B."/>
            <person name="Wei X."/>
            <person name="Stein J.C."/>
            <person name="Glaubitz J.C."/>
            <person name="Lu F."/>
            <person name="Yu G."/>
            <person name="Liang C."/>
            <person name="Fengler K."/>
            <person name="Li B."/>
            <person name="Rafalski A."/>
            <person name="Schnable P.S."/>
            <person name="Ware D.H."/>
            <person name="Buckler E.S."/>
            <person name="Lai J."/>
        </authorList>
    </citation>
    <scope>NUCLEOTIDE SEQUENCE [LARGE SCALE GENOMIC DNA]</scope>
    <source>
        <strain evidence="3">cv. Missouri 17</strain>
        <tissue evidence="2">Seedling</tissue>
    </source>
</reference>
<protein>
    <submittedName>
        <fullName evidence="2">Uncharacterized protein</fullName>
    </submittedName>
</protein>
<dbReference type="EMBL" id="NCVQ01000006">
    <property type="protein sequence ID" value="PWZ24408.1"/>
    <property type="molecule type" value="Genomic_DNA"/>
</dbReference>
<organism evidence="2 3">
    <name type="scientific">Zea mays</name>
    <name type="common">Maize</name>
    <dbReference type="NCBI Taxonomy" id="4577"/>
    <lineage>
        <taxon>Eukaryota</taxon>
        <taxon>Viridiplantae</taxon>
        <taxon>Streptophyta</taxon>
        <taxon>Embryophyta</taxon>
        <taxon>Tracheophyta</taxon>
        <taxon>Spermatophyta</taxon>
        <taxon>Magnoliopsida</taxon>
        <taxon>Liliopsida</taxon>
        <taxon>Poales</taxon>
        <taxon>Poaceae</taxon>
        <taxon>PACMAD clade</taxon>
        <taxon>Panicoideae</taxon>
        <taxon>Andropogonodae</taxon>
        <taxon>Andropogoneae</taxon>
        <taxon>Tripsacinae</taxon>
        <taxon>Zea</taxon>
    </lineage>
</organism>
<accession>A0A3L6EUU7</accession>
<evidence type="ECO:0000313" key="3">
    <source>
        <dbReference type="Proteomes" id="UP000251960"/>
    </source>
</evidence>
<dbReference type="Proteomes" id="UP000251960">
    <property type="component" value="Chromosome 5"/>
</dbReference>
<comment type="caution">
    <text evidence="2">The sequence shown here is derived from an EMBL/GenBank/DDBJ whole genome shotgun (WGS) entry which is preliminary data.</text>
</comment>
<feature type="compositionally biased region" description="Basic and acidic residues" evidence="1">
    <location>
        <begin position="14"/>
        <end position="23"/>
    </location>
</feature>
<feature type="region of interest" description="Disordered" evidence="1">
    <location>
        <begin position="1"/>
        <end position="24"/>
    </location>
</feature>
<sequence length="170" mass="18560">MPVSFLPPSINRPKLTEQEEKGGSEVVVESGPLVQVYPWCLTPLFVLTASSGENTGSEAVNCPSSFRSTTDPPDADTGEFNCDWAQAHRYWVLRRGHSAGGSAPPCVVAEGGGRWSFILYGASRIHLLQKHHKSCLGHYTKASHSATWHSQSEVLKERQIQLPAYLGSGR</sequence>
<name>A0A3L6EUU7_MAIZE</name>